<organism evidence="1">
    <name type="scientific">marine sediment metagenome</name>
    <dbReference type="NCBI Taxonomy" id="412755"/>
    <lineage>
        <taxon>unclassified sequences</taxon>
        <taxon>metagenomes</taxon>
        <taxon>ecological metagenomes</taxon>
    </lineage>
</organism>
<gene>
    <name evidence="1" type="ORF">LCGC14_1211430</name>
</gene>
<comment type="caution">
    <text evidence="1">The sequence shown here is derived from an EMBL/GenBank/DDBJ whole genome shotgun (WGS) entry which is preliminary data.</text>
</comment>
<reference evidence="1" key="1">
    <citation type="journal article" date="2015" name="Nature">
        <title>Complex archaea that bridge the gap between prokaryotes and eukaryotes.</title>
        <authorList>
            <person name="Spang A."/>
            <person name="Saw J.H."/>
            <person name="Jorgensen S.L."/>
            <person name="Zaremba-Niedzwiedzka K."/>
            <person name="Martijn J."/>
            <person name="Lind A.E."/>
            <person name="van Eijk R."/>
            <person name="Schleper C."/>
            <person name="Guy L."/>
            <person name="Ettema T.J."/>
        </authorList>
    </citation>
    <scope>NUCLEOTIDE SEQUENCE</scope>
</reference>
<proteinExistence type="predicted"/>
<dbReference type="EMBL" id="LAZR01006306">
    <property type="protein sequence ID" value="KKM93143.1"/>
    <property type="molecule type" value="Genomic_DNA"/>
</dbReference>
<protein>
    <recommendedName>
        <fullName evidence="2">Lipoprotein</fullName>
    </recommendedName>
</protein>
<evidence type="ECO:0000313" key="1">
    <source>
        <dbReference type="EMBL" id="KKM93143.1"/>
    </source>
</evidence>
<dbReference type="PROSITE" id="PS51257">
    <property type="entry name" value="PROKAR_LIPOPROTEIN"/>
    <property type="match status" value="1"/>
</dbReference>
<sequence length="102" mass="11503">MQESQLKIWFIALMLLVLLGCASSAPTNYYHAIVECRQLTPEEGACAVEYAAYEKHQDVIERRAAKQKPKCPSGSSYYCYRQVCGCADNADIRDMLRSLGFD</sequence>
<accession>A0A0F9LIB1</accession>
<name>A0A0F9LIB1_9ZZZZ</name>
<evidence type="ECO:0008006" key="2">
    <source>
        <dbReference type="Google" id="ProtNLM"/>
    </source>
</evidence>
<dbReference type="AlphaFoldDB" id="A0A0F9LIB1"/>